<organism evidence="2 3">
    <name type="scientific">Sphingomonas lenta</name>
    <dbReference type="NCBI Taxonomy" id="1141887"/>
    <lineage>
        <taxon>Bacteria</taxon>
        <taxon>Pseudomonadati</taxon>
        <taxon>Pseudomonadota</taxon>
        <taxon>Alphaproteobacteria</taxon>
        <taxon>Sphingomonadales</taxon>
        <taxon>Sphingomonadaceae</taxon>
        <taxon>Sphingomonas</taxon>
    </lineage>
</organism>
<feature type="coiled-coil region" evidence="1">
    <location>
        <begin position="113"/>
        <end position="142"/>
    </location>
</feature>
<protein>
    <submittedName>
        <fullName evidence="2">Uncharacterized protein</fullName>
    </submittedName>
</protein>
<comment type="caution">
    <text evidence="2">The sequence shown here is derived from an EMBL/GenBank/DDBJ whole genome shotgun (WGS) entry which is preliminary data.</text>
</comment>
<name>A0A2A2SD97_9SPHN</name>
<reference evidence="3" key="1">
    <citation type="submission" date="2017-09" db="EMBL/GenBank/DDBJ databases">
        <authorList>
            <person name="Feng G."/>
            <person name="Zhu H."/>
        </authorList>
    </citation>
    <scope>NUCLEOTIDE SEQUENCE [LARGE SCALE GENOMIC DNA]</scope>
    <source>
        <strain evidence="3">1PNM-20</strain>
    </source>
</reference>
<gene>
    <name evidence="2" type="ORF">CKY28_14120</name>
</gene>
<accession>A0A2A2SD97</accession>
<sequence length="149" mass="17127">MRFCAELARTGCVKDACAAVGLTTTSAYRAYKRCSEFAAKWDEALESERPILMQAAFERAVNGVEVTYRQGRRTVTVRRYSDALLRFLIERGDGKKNARAQRWIKPADPEKTRQEILRKVAAVRAQRDRERREEALAFAERMRAEGWAP</sequence>
<dbReference type="EMBL" id="NSLI01000004">
    <property type="protein sequence ID" value="PAX07170.1"/>
    <property type="molecule type" value="Genomic_DNA"/>
</dbReference>
<evidence type="ECO:0000313" key="3">
    <source>
        <dbReference type="Proteomes" id="UP000218151"/>
    </source>
</evidence>
<dbReference type="OrthoDB" id="7449348at2"/>
<dbReference type="Proteomes" id="UP000218151">
    <property type="component" value="Unassembled WGS sequence"/>
</dbReference>
<keyword evidence="3" id="KW-1185">Reference proteome</keyword>
<keyword evidence="1" id="KW-0175">Coiled coil</keyword>
<evidence type="ECO:0000313" key="2">
    <source>
        <dbReference type="EMBL" id="PAX07170.1"/>
    </source>
</evidence>
<dbReference type="AlphaFoldDB" id="A0A2A2SD97"/>
<proteinExistence type="predicted"/>
<evidence type="ECO:0000256" key="1">
    <source>
        <dbReference type="SAM" id="Coils"/>
    </source>
</evidence>